<dbReference type="Gene3D" id="1.20.120.450">
    <property type="entry name" value="dinb family like domain"/>
    <property type="match status" value="1"/>
</dbReference>
<sequence length="174" mass="19143">MPLSLHAAFVPSALQMLGSTRGLVDKAEAWCGEKGCSPGELIGGRLIDDMLAFDYQVKSVAAHTHGAIEGVRAGTFSPDMTTPPDSFDALRDSLDQATAALNALEESEMEDWIGRPMRFQVPSFTLDFTADDFLLSFSQPNFYFHAATAYDILRMKGLELSKRDFLGRMRMAPN</sequence>
<keyword evidence="2" id="KW-1185">Reference proteome</keyword>
<evidence type="ECO:0008006" key="3">
    <source>
        <dbReference type="Google" id="ProtNLM"/>
    </source>
</evidence>
<dbReference type="AlphaFoldDB" id="A0A0G3XAK0"/>
<dbReference type="RefSeq" id="WP_047806602.1">
    <property type="nucleotide sequence ID" value="NZ_CP011805.1"/>
</dbReference>
<accession>A0A0G3XAK0</accession>
<reference evidence="1 2" key="1">
    <citation type="submission" date="2015-06" db="EMBL/GenBank/DDBJ databases">
        <authorList>
            <person name="Kim K.M."/>
        </authorList>
    </citation>
    <scope>NUCLEOTIDE SEQUENCE [LARGE SCALE GENOMIC DNA]</scope>
    <source>
        <strain evidence="1 2">KCTC 22370</strain>
    </source>
</reference>
<dbReference type="KEGG" id="amx:AM2010_1554"/>
<dbReference type="InterPro" id="IPR034660">
    <property type="entry name" value="DinB/YfiT-like"/>
</dbReference>
<gene>
    <name evidence="1" type="ORF">AM2010_1554</name>
</gene>
<dbReference type="SUPFAM" id="SSF109854">
    <property type="entry name" value="DinB/YfiT-like putative metalloenzymes"/>
    <property type="match status" value="1"/>
</dbReference>
<evidence type="ECO:0000313" key="1">
    <source>
        <dbReference type="EMBL" id="AKM07624.1"/>
    </source>
</evidence>
<dbReference type="EMBL" id="CP011805">
    <property type="protein sequence ID" value="AKM07624.1"/>
    <property type="molecule type" value="Genomic_DNA"/>
</dbReference>
<dbReference type="Proteomes" id="UP000037643">
    <property type="component" value="Chromosome"/>
</dbReference>
<evidence type="ECO:0000313" key="2">
    <source>
        <dbReference type="Proteomes" id="UP000037643"/>
    </source>
</evidence>
<protein>
    <recommendedName>
        <fullName evidence="3">DUF1993 domain-containing protein</fullName>
    </recommendedName>
</protein>
<dbReference type="PANTHER" id="PTHR36922:SF1">
    <property type="entry name" value="DUF1993 DOMAIN-CONTAINING PROTEIN"/>
    <property type="match status" value="1"/>
</dbReference>
<dbReference type="STRING" id="543877.AM2010_1554"/>
<proteinExistence type="predicted"/>
<dbReference type="OrthoDB" id="338237at2"/>
<organism evidence="1 2">
    <name type="scientific">Pelagerythrobacter marensis</name>
    <dbReference type="NCBI Taxonomy" id="543877"/>
    <lineage>
        <taxon>Bacteria</taxon>
        <taxon>Pseudomonadati</taxon>
        <taxon>Pseudomonadota</taxon>
        <taxon>Alphaproteobacteria</taxon>
        <taxon>Sphingomonadales</taxon>
        <taxon>Erythrobacteraceae</taxon>
        <taxon>Pelagerythrobacter</taxon>
    </lineage>
</organism>
<dbReference type="PANTHER" id="PTHR36922">
    <property type="entry name" value="BLL2446 PROTEIN"/>
    <property type="match status" value="1"/>
</dbReference>
<dbReference type="PATRIC" id="fig|543877.4.peg.1580"/>
<name>A0A0G3XAK0_9SPHN</name>
<dbReference type="InterPro" id="IPR018531">
    <property type="entry name" value="DUF1993"/>
</dbReference>
<dbReference type="Pfam" id="PF09351">
    <property type="entry name" value="DUF1993"/>
    <property type="match status" value="1"/>
</dbReference>